<dbReference type="InterPro" id="IPR041542">
    <property type="entry name" value="GH43_C2"/>
</dbReference>
<dbReference type="InterPro" id="IPR031330">
    <property type="entry name" value="Gly_Hdrlase_35_cat"/>
</dbReference>
<keyword evidence="11" id="KW-1185">Reference proteome</keyword>
<dbReference type="Gene3D" id="2.115.10.20">
    <property type="entry name" value="Glycosyl hydrolase domain, family 43"/>
    <property type="match status" value="1"/>
</dbReference>
<dbReference type="Pfam" id="PF01301">
    <property type="entry name" value="Glyco_hydro_35"/>
    <property type="match status" value="1"/>
</dbReference>
<comment type="similarity">
    <text evidence="2">Belongs to the glycosyl hydrolase 43 family.</text>
</comment>
<dbReference type="PRINTS" id="PR00742">
    <property type="entry name" value="GLHYDRLASE35"/>
</dbReference>
<dbReference type="GO" id="GO:0005975">
    <property type="term" value="P:carbohydrate metabolic process"/>
    <property type="evidence" value="ECO:0007669"/>
    <property type="project" value="InterPro"/>
</dbReference>
<keyword evidence="3 10" id="KW-0378">Hydrolase</keyword>
<organism evidence="10 11">
    <name type="scientific">Solitalea agri</name>
    <dbReference type="NCBI Taxonomy" id="2953739"/>
    <lineage>
        <taxon>Bacteria</taxon>
        <taxon>Pseudomonadati</taxon>
        <taxon>Bacteroidota</taxon>
        <taxon>Sphingobacteriia</taxon>
        <taxon>Sphingobacteriales</taxon>
        <taxon>Sphingobacteriaceae</taxon>
        <taxon>Solitalea</taxon>
    </lineage>
</organism>
<evidence type="ECO:0000259" key="8">
    <source>
        <dbReference type="Pfam" id="PF17851"/>
    </source>
</evidence>
<dbReference type="SUPFAM" id="SSF49899">
    <property type="entry name" value="Concanavalin A-like lectins/glucanases"/>
    <property type="match status" value="1"/>
</dbReference>
<evidence type="ECO:0000256" key="5">
    <source>
        <dbReference type="PIRSR" id="PIRSR606710-1"/>
    </source>
</evidence>
<dbReference type="Proteomes" id="UP001155182">
    <property type="component" value="Unassembled WGS sequence"/>
</dbReference>
<dbReference type="Pfam" id="PF17851">
    <property type="entry name" value="GH43_C2"/>
    <property type="match status" value="1"/>
</dbReference>
<comment type="caution">
    <text evidence="10">The sequence shown here is derived from an EMBL/GenBank/DDBJ whole genome shotgun (WGS) entry which is preliminary data.</text>
</comment>
<evidence type="ECO:0000256" key="6">
    <source>
        <dbReference type="PIRSR" id="PIRSR606710-2"/>
    </source>
</evidence>
<dbReference type="InterPro" id="IPR017853">
    <property type="entry name" value="GH"/>
</dbReference>
<reference evidence="10" key="1">
    <citation type="submission" date="2022-06" db="EMBL/GenBank/DDBJ databases">
        <title>Solitalea sp. MAHUQ-68 isolated from rhizospheric soil.</title>
        <authorList>
            <person name="Huq M.A."/>
        </authorList>
    </citation>
    <scope>NUCLEOTIDE SEQUENCE</scope>
    <source>
        <strain evidence="10">MAHUQ-68</strain>
    </source>
</reference>
<feature type="domain" description="Glycoside hydrolase 35 catalytic" evidence="7">
    <location>
        <begin position="537"/>
        <end position="867"/>
    </location>
</feature>
<feature type="site" description="Important for catalytic activity, responsible for pKa modulation of the active site Glu and correct orientation of both the proton donor and substrate" evidence="6">
    <location>
        <position position="162"/>
    </location>
</feature>
<evidence type="ECO:0000256" key="4">
    <source>
        <dbReference type="ARBA" id="ARBA00023295"/>
    </source>
</evidence>
<feature type="domain" description="Beta-xylosidase C-terminal Concanavalin A-like" evidence="8">
    <location>
        <begin position="333"/>
        <end position="519"/>
    </location>
</feature>
<dbReference type="Gene3D" id="3.20.20.80">
    <property type="entry name" value="Glycosidases"/>
    <property type="match status" value="1"/>
</dbReference>
<protein>
    <submittedName>
        <fullName evidence="10">Beta-galactosidase</fullName>
        <ecNumber evidence="10">3.2.1.23</ecNumber>
    </submittedName>
</protein>
<dbReference type="Gene3D" id="2.60.120.260">
    <property type="entry name" value="Galactose-binding domain-like"/>
    <property type="match status" value="1"/>
</dbReference>
<comment type="similarity">
    <text evidence="1">Belongs to the glycosyl hydrolase 35 family.</text>
</comment>
<dbReference type="SUPFAM" id="SSF51445">
    <property type="entry name" value="(Trans)glycosidases"/>
    <property type="match status" value="1"/>
</dbReference>
<dbReference type="InterPro" id="IPR051795">
    <property type="entry name" value="Glycosyl_Hydrlase_43"/>
</dbReference>
<evidence type="ECO:0000259" key="7">
    <source>
        <dbReference type="Pfam" id="PF01301"/>
    </source>
</evidence>
<proteinExistence type="inferred from homology"/>
<dbReference type="InterPro" id="IPR008979">
    <property type="entry name" value="Galactose-bd-like_sf"/>
</dbReference>
<dbReference type="InterPro" id="IPR023296">
    <property type="entry name" value="Glyco_hydro_beta-prop_sf"/>
</dbReference>
<dbReference type="Gene3D" id="2.60.120.200">
    <property type="match status" value="1"/>
</dbReference>
<feature type="domain" description="Beta-galactosidase galactose-binding" evidence="9">
    <location>
        <begin position="1224"/>
        <end position="1284"/>
    </location>
</feature>
<evidence type="ECO:0000256" key="2">
    <source>
        <dbReference type="ARBA" id="ARBA00009865"/>
    </source>
</evidence>
<dbReference type="SUPFAM" id="SSF49785">
    <property type="entry name" value="Galactose-binding domain-like"/>
    <property type="match status" value="1"/>
</dbReference>
<accession>A0A9X2JBP9</accession>
<dbReference type="EMBL" id="JAMWYS010000027">
    <property type="protein sequence ID" value="MCO4292702.1"/>
    <property type="molecule type" value="Genomic_DNA"/>
</dbReference>
<dbReference type="InterPro" id="IPR006710">
    <property type="entry name" value="Glyco_hydro_43"/>
</dbReference>
<feature type="active site" description="Proton acceptor" evidence="5">
    <location>
        <position position="49"/>
    </location>
</feature>
<dbReference type="InterPro" id="IPR048913">
    <property type="entry name" value="BetaGal_gal-bd"/>
</dbReference>
<keyword evidence="4 10" id="KW-0326">Glycosidase</keyword>
<dbReference type="PANTHER" id="PTHR42812:SF12">
    <property type="entry name" value="BETA-XYLOSIDASE-RELATED"/>
    <property type="match status" value="1"/>
</dbReference>
<dbReference type="InterPro" id="IPR013320">
    <property type="entry name" value="ConA-like_dom_sf"/>
</dbReference>
<dbReference type="CDD" id="cd09001">
    <property type="entry name" value="GH43_FsAxh1-like"/>
    <property type="match status" value="1"/>
</dbReference>
<sequence>MIKKVLLLVQIVLFVQIQLFSQTLAPKVWTPDNGNGTFKNPFLWGDWPDPDIVRVGDEFYFVSTSMHYVPGCPILKSKDLVNWEMVGYAVDKYDEDPRYNLQGGNMYLRGSWASTIKHHNGLFYVGFCTPKWDNEKGQFSICTAKNINGPWTRTIFPEYLYDPGLFFDDDGKVYVAHGQQKLFITELNADAKSVKTPQKEIYDNRAYPYLEGSHLYKVKGKYYILGSTGGTTGRQVCLRSDNIYGPYESKVVINDDHTYPGNGLHQGGMVQLKDGSWWFIIMQDRGAIGRTPNLEPVTWVDGWPMLGVNGKGVDVHKKPNVGKSYPVKVPATSDEFNSPKLGLQWQWNHNPDNAKWSLNERKGYMRLHASLATDLTTARNTLTQRVQGPASEGMVEMDVKGLKTGNIAGYGIFQSPYAYIAVRKNGKANSLIMVNNGVVVDSINDFKPSKIWLKANATHIGFEATFSYSVDGKKFIPFGNKLKMALGLDWTANRFALLNFSTQKEGEGGYADFNWFHFKGENPSINTQKVSCNGNSLKIDGKETFVYSAAFHYFRCPKELWRDRFQKIKADGFNTVETYIPWNWHERNMPENVQDESQFDFSDLQEWLDMAHKEFGLYTIVRPGPFICAEWAGGGYPRWLAKFRPKMDSFWLRSNDPEHVKWTLHWYKAVGKLIADEQITNKPKGEKGIILVQIENEYDYHEITTGKTEFLQTLHNAVKKAGINVPMFTCLTNETRGSKDSVLADVFDSDNYYVDLNDAISCAKRMANLKDKQPNAPGFVTELQGGWFSTVGGKLSEDSPSDYRHFYAIGMMSILGGATGLNAYMFYGGTHLEGWGARGQTTSYDYNAAIREDGGLSSKYFAAKNLGAFIKKYQQQLIHSKGGVCAFEKGPTELAGGIRIADDGTKFVFIHNSSSQKRIAGTSIVNPASNGSSTQPIYNVDQNEKKVLIAVDSTKKNVLSAESSFAINYQLDSMETKVLIISPNGKAENGLWWSLSDEVKKRTVDKPTETIIRIAEARKYNEDFKTNWKQLPASVSLPELGVNDCRYVSYRSKDTLTAKEASRYGKLLFNTYSRDILTVQVNGKIAPRLYPTDKYAAAATRNVEKSFALIKDDEYDNSFNVAGLLKAGENEIVVVYENIGHEHGYFPMEELTGIRKAGLADTIGVIQKELKWQVATEMSGIEHHFTSTEFNDSSWKVIPLDITSEVPRKGNKIQPNGKQDALFTWYRVEFELPENADPATTWRLLINASGNGYMYLNGHNIGRHYELGPQREFYLPECWLNNGKGKKNVITLGLRQTMNGSIIKGMEIKEYAKNER</sequence>
<evidence type="ECO:0000313" key="11">
    <source>
        <dbReference type="Proteomes" id="UP001155182"/>
    </source>
</evidence>
<feature type="active site" description="Proton donor" evidence="5">
    <location>
        <position position="211"/>
    </location>
</feature>
<dbReference type="EC" id="3.2.1.23" evidence="10"/>
<dbReference type="RefSeq" id="WP_252587195.1">
    <property type="nucleotide sequence ID" value="NZ_JAMWYS010000027.1"/>
</dbReference>
<dbReference type="InterPro" id="IPR001944">
    <property type="entry name" value="Glycoside_Hdrlase_35"/>
</dbReference>
<dbReference type="GO" id="GO:0004565">
    <property type="term" value="F:beta-galactosidase activity"/>
    <property type="evidence" value="ECO:0007669"/>
    <property type="project" value="UniProtKB-EC"/>
</dbReference>
<dbReference type="PANTHER" id="PTHR42812">
    <property type="entry name" value="BETA-XYLOSIDASE"/>
    <property type="match status" value="1"/>
</dbReference>
<gene>
    <name evidence="10" type="ORF">NF867_07500</name>
</gene>
<dbReference type="Pfam" id="PF21467">
    <property type="entry name" value="BetaGal_gal-bd"/>
    <property type="match status" value="1"/>
</dbReference>
<evidence type="ECO:0000256" key="1">
    <source>
        <dbReference type="ARBA" id="ARBA00009809"/>
    </source>
</evidence>
<evidence type="ECO:0000259" key="9">
    <source>
        <dbReference type="Pfam" id="PF21467"/>
    </source>
</evidence>
<dbReference type="SUPFAM" id="SSF75005">
    <property type="entry name" value="Arabinanase/levansucrase/invertase"/>
    <property type="match status" value="1"/>
</dbReference>
<name>A0A9X2JBP9_9SPHI</name>
<evidence type="ECO:0000256" key="3">
    <source>
        <dbReference type="ARBA" id="ARBA00022801"/>
    </source>
</evidence>
<dbReference type="Pfam" id="PF04616">
    <property type="entry name" value="Glyco_hydro_43"/>
    <property type="match status" value="1"/>
</dbReference>
<evidence type="ECO:0000313" key="10">
    <source>
        <dbReference type="EMBL" id="MCO4292702.1"/>
    </source>
</evidence>